<dbReference type="PROSITE" id="PS00438">
    <property type="entry name" value="CATALASE_2"/>
    <property type="match status" value="1"/>
</dbReference>
<evidence type="ECO:0000256" key="9">
    <source>
        <dbReference type="ARBA" id="ARBA00023324"/>
    </source>
</evidence>
<dbReference type="InterPro" id="IPR018028">
    <property type="entry name" value="Catalase"/>
</dbReference>
<feature type="active site" evidence="11">
    <location>
        <position position="102"/>
    </location>
</feature>
<dbReference type="SUPFAM" id="SSF52317">
    <property type="entry name" value="Class I glutamine amidotransferase-like"/>
    <property type="match status" value="1"/>
</dbReference>
<feature type="domain" description="Catalase core" evidence="16">
    <location>
        <begin position="55"/>
        <end position="443"/>
    </location>
</feature>
<keyword evidence="8 10" id="KW-0408">Iron</keyword>
<keyword evidence="4 10" id="KW-0575">Peroxidase</keyword>
<gene>
    <name evidence="17" type="ORF">B0I00_3304</name>
</gene>
<dbReference type="RefSeq" id="WP_100868472.1">
    <property type="nucleotide sequence ID" value="NZ_PHUF01000007.1"/>
</dbReference>
<dbReference type="InterPro" id="IPR010582">
    <property type="entry name" value="Catalase_immune_responsive"/>
</dbReference>
<dbReference type="Pfam" id="PF00199">
    <property type="entry name" value="Catalase"/>
    <property type="match status" value="1"/>
</dbReference>
<keyword evidence="7 10" id="KW-0560">Oxidoreductase</keyword>
<evidence type="ECO:0000259" key="16">
    <source>
        <dbReference type="SMART" id="SM01060"/>
    </source>
</evidence>
<comment type="caution">
    <text evidence="17">The sequence shown here is derived from an EMBL/GenBank/DDBJ whole genome shotgun (WGS) entry which is preliminary data.</text>
</comment>
<dbReference type="GO" id="GO:0042744">
    <property type="term" value="P:hydrogen peroxide catabolic process"/>
    <property type="evidence" value="ECO:0007669"/>
    <property type="project" value="UniProtKB-UniRule"/>
</dbReference>
<dbReference type="InterPro" id="IPR029062">
    <property type="entry name" value="Class_I_gatase-like"/>
</dbReference>
<reference evidence="17 18" key="1">
    <citation type="submission" date="2017-11" db="EMBL/GenBank/DDBJ databases">
        <title>Genomic Encyclopedia of Type Strains, Phase III (KMG-III): the genomes of soil and plant-associated and newly described type strains.</title>
        <authorList>
            <person name="Whitman W."/>
        </authorList>
    </citation>
    <scope>NUCLEOTIDE SEQUENCE [LARGE SCALE GENOMIC DNA]</scope>
    <source>
        <strain evidence="17 18">CGMCC 1.12274</strain>
    </source>
</reference>
<dbReference type="EC" id="1.11.1.6" evidence="3 10"/>
<evidence type="ECO:0000256" key="4">
    <source>
        <dbReference type="ARBA" id="ARBA00022559"/>
    </source>
</evidence>
<dbReference type="PANTHER" id="PTHR42821:SF1">
    <property type="entry name" value="CATALASE-B"/>
    <property type="match status" value="1"/>
</dbReference>
<evidence type="ECO:0000256" key="6">
    <source>
        <dbReference type="ARBA" id="ARBA00022723"/>
    </source>
</evidence>
<comment type="function">
    <text evidence="10">Decomposes hydrogen peroxide into water and oxygen; serves to protect cells from the toxic effects of hydrogen peroxide.</text>
</comment>
<evidence type="ECO:0000256" key="8">
    <source>
        <dbReference type="ARBA" id="ARBA00023004"/>
    </source>
</evidence>
<dbReference type="Proteomes" id="UP000232587">
    <property type="component" value="Unassembled WGS sequence"/>
</dbReference>
<feature type="compositionally biased region" description="Basic and acidic residues" evidence="15">
    <location>
        <begin position="15"/>
        <end position="27"/>
    </location>
</feature>
<evidence type="ECO:0000256" key="7">
    <source>
        <dbReference type="ARBA" id="ARBA00023002"/>
    </source>
</evidence>
<dbReference type="Gene3D" id="1.20.1370.20">
    <property type="match status" value="1"/>
</dbReference>
<dbReference type="EMBL" id="PHUF01000007">
    <property type="protein sequence ID" value="PKB13502.1"/>
    <property type="molecule type" value="Genomic_DNA"/>
</dbReference>
<dbReference type="PROSITE" id="PS51402">
    <property type="entry name" value="CATALASE_3"/>
    <property type="match status" value="1"/>
</dbReference>
<keyword evidence="9 10" id="KW-0376">Hydrogen peroxide</keyword>
<dbReference type="InterPro" id="IPR041399">
    <property type="entry name" value="Catalase_large_C"/>
</dbReference>
<dbReference type="InterPro" id="IPR020835">
    <property type="entry name" value="Catalase_sf"/>
</dbReference>
<feature type="binding site" evidence="13">
    <location>
        <position position="188"/>
    </location>
    <ligand>
        <name>heme</name>
        <dbReference type="ChEBI" id="CHEBI:30413"/>
    </ligand>
</feature>
<keyword evidence="18" id="KW-1185">Reference proteome</keyword>
<dbReference type="GO" id="GO:0004096">
    <property type="term" value="F:catalase activity"/>
    <property type="evidence" value="ECO:0007669"/>
    <property type="project" value="UniProtKB-UniRule"/>
</dbReference>
<accession>A0A2N0H3I6</accession>
<evidence type="ECO:0000256" key="15">
    <source>
        <dbReference type="SAM" id="MobiDB-lite"/>
    </source>
</evidence>
<dbReference type="SMART" id="SM01060">
    <property type="entry name" value="Catalase"/>
    <property type="match status" value="1"/>
</dbReference>
<feature type="active site" evidence="11">
    <location>
        <position position="175"/>
    </location>
</feature>
<dbReference type="GO" id="GO:0005829">
    <property type="term" value="C:cytosol"/>
    <property type="evidence" value="ECO:0007669"/>
    <property type="project" value="TreeGrafter"/>
</dbReference>
<evidence type="ECO:0000256" key="14">
    <source>
        <dbReference type="RuleBase" id="RU000498"/>
    </source>
</evidence>
<feature type="binding site" evidence="13">
    <location>
        <position position="139"/>
    </location>
    <ligand>
        <name>heme</name>
        <dbReference type="ChEBI" id="CHEBI:30413"/>
    </ligand>
</feature>
<evidence type="ECO:0000313" key="17">
    <source>
        <dbReference type="EMBL" id="PKB13502.1"/>
    </source>
</evidence>
<dbReference type="FunFam" id="2.40.180.10:FF:000003">
    <property type="entry name" value="Catalase"/>
    <property type="match status" value="1"/>
</dbReference>
<feature type="binding site" evidence="13">
    <location>
        <position position="99"/>
    </location>
    <ligand>
        <name>heme</name>
        <dbReference type="ChEBI" id="CHEBI:30413"/>
    </ligand>
</feature>
<dbReference type="Gene3D" id="3.40.50.880">
    <property type="match status" value="1"/>
</dbReference>
<dbReference type="AlphaFoldDB" id="A0A2N0H3I6"/>
<dbReference type="GO" id="GO:0046872">
    <property type="term" value="F:metal ion binding"/>
    <property type="evidence" value="ECO:0007669"/>
    <property type="project" value="UniProtKB-KW"/>
</dbReference>
<evidence type="ECO:0000313" key="18">
    <source>
        <dbReference type="Proteomes" id="UP000232587"/>
    </source>
</evidence>
<evidence type="ECO:0000256" key="11">
    <source>
        <dbReference type="PIRSR" id="PIRSR038927-1"/>
    </source>
</evidence>
<dbReference type="CDD" id="cd03132">
    <property type="entry name" value="GATase1_catalase"/>
    <property type="match status" value="1"/>
</dbReference>
<keyword evidence="6 10" id="KW-0479">Metal-binding</keyword>
<organism evidence="17 18">
    <name type="scientific">Novosphingobium kunmingense</name>
    <dbReference type="NCBI Taxonomy" id="1211806"/>
    <lineage>
        <taxon>Bacteria</taxon>
        <taxon>Pseudomonadati</taxon>
        <taxon>Pseudomonadota</taxon>
        <taxon>Alphaproteobacteria</taxon>
        <taxon>Sphingomonadales</taxon>
        <taxon>Sphingomonadaceae</taxon>
        <taxon>Novosphingobium</taxon>
    </lineage>
</organism>
<dbReference type="InterPro" id="IPR011614">
    <property type="entry name" value="Catalase_core"/>
</dbReference>
<feature type="binding site" evidence="13">
    <location>
        <position position="396"/>
    </location>
    <ligand>
        <name>heme</name>
        <dbReference type="ChEBI" id="CHEBI:30413"/>
    </ligand>
</feature>
<dbReference type="Pfam" id="PF18011">
    <property type="entry name" value="Catalase_C"/>
    <property type="match status" value="1"/>
</dbReference>
<evidence type="ECO:0000256" key="5">
    <source>
        <dbReference type="ARBA" id="ARBA00022617"/>
    </source>
</evidence>
<feature type="binding site" description="axial binding residue" evidence="12">
    <location>
        <position position="389"/>
    </location>
    <ligand>
        <name>heme</name>
        <dbReference type="ChEBI" id="CHEBI:30413"/>
    </ligand>
    <ligandPart>
        <name>Fe</name>
        <dbReference type="ChEBI" id="CHEBI:18248"/>
    </ligandPart>
</feature>
<comment type="catalytic activity">
    <reaction evidence="10 14">
        <text>2 H2O2 = O2 + 2 H2O</text>
        <dbReference type="Rhea" id="RHEA:20309"/>
        <dbReference type="ChEBI" id="CHEBI:15377"/>
        <dbReference type="ChEBI" id="CHEBI:15379"/>
        <dbReference type="ChEBI" id="CHEBI:16240"/>
        <dbReference type="EC" id="1.11.1.6"/>
    </reaction>
</comment>
<evidence type="ECO:0000256" key="3">
    <source>
        <dbReference type="ARBA" id="ARBA00012314"/>
    </source>
</evidence>
<keyword evidence="5 10" id="KW-0349">Heme</keyword>
<evidence type="ECO:0000256" key="12">
    <source>
        <dbReference type="PIRSR" id="PIRSR038927-2"/>
    </source>
</evidence>
<evidence type="ECO:0000256" key="13">
    <source>
        <dbReference type="PIRSR" id="PIRSR038927-3"/>
    </source>
</evidence>
<comment type="cofactor">
    <cofactor evidence="1 10 12">
        <name>heme</name>
        <dbReference type="ChEBI" id="CHEBI:30413"/>
    </cofactor>
</comment>
<evidence type="ECO:0000256" key="1">
    <source>
        <dbReference type="ARBA" id="ARBA00001971"/>
    </source>
</evidence>
<proteinExistence type="inferred from homology"/>
<dbReference type="GO" id="GO:0020037">
    <property type="term" value="F:heme binding"/>
    <property type="evidence" value="ECO:0007669"/>
    <property type="project" value="UniProtKB-UniRule"/>
</dbReference>
<evidence type="ECO:0000256" key="2">
    <source>
        <dbReference type="ARBA" id="ARBA00010660"/>
    </source>
</evidence>
<comment type="similarity">
    <text evidence="2">Belongs to the catalase family. HPII subfamily.</text>
</comment>
<dbReference type="InterPro" id="IPR024712">
    <property type="entry name" value="Catalase_clade2"/>
</dbReference>
<name>A0A2N0H3I6_9SPHN</name>
<protein>
    <recommendedName>
        <fullName evidence="3 10">Catalase</fullName>
        <ecNumber evidence="3 10">1.11.1.6</ecNumber>
    </recommendedName>
</protein>
<sequence>MAKRPQPSPATVNTLREHAPGSGRHEGTVATGNGGETHQHIAHDSDHADAPAHLTTNHGVRISDNQNSLKAGRRGPTLLEDFVLREKIFHFDHERIPERIVHARGSGAHGVFECTDPIAELTSAAILSEKGATCPVFVRFSTVAGGAGSIDTPRDVRGFAVKFYTEQGNWDLVGNNIPVFFIQDAIKFPDLVHSVKMEADRGYPQAGSAHDTFWDFIGLMPEAMHMIMWAMSDRGIPRTLRNIEGFGVHTFRLVNDKGQSQFVKFHWKPVLGLESTTWDEAVKIAGADPDFHRRDLFEAIDSGNFPAWDLGVQVFDEEWAGQQPYDVLDATKLIPEEVLPVRVVGRMTLNRNVDNFFAETEQVAFLPTNVVPGIDFSNDPLLQGRLFSYMDTQKSRLGTTNFHQIPINAPKCPFHNMQRDGLMQTLVPKGRANYEPNSLAEAGEDGGPRECPETGFTSFQARDDSYAEDGKLRLRSETFADHYSQARLFYRSQTENEQAHIASALVFELSKVTLEHVRTRVLSRLRNIDEDLAKRVAAGLATELPAAAKPAVKPIDMDASPALSIQQQSMDTMEGRKVGLLYAEGSDKAMIEKLKKDIEAKGATVFTVAPKVGEIRLKGGTMKADGQLAGSPSVLFDAVVATMPMDAAEKLSKDAGAVQWFADAYVHCKTVAGCPGTQKHLFPKANVEPGEGVCLPEEFVSVGTKRHWAREPTVRMLA</sequence>
<dbReference type="InterPro" id="IPR043156">
    <property type="entry name" value="Catalase_clade2_helical"/>
</dbReference>
<dbReference type="OrthoDB" id="9761719at2"/>
<dbReference type="PROSITE" id="PS00437">
    <property type="entry name" value="CATALASE_1"/>
    <property type="match status" value="1"/>
</dbReference>
<feature type="region of interest" description="Disordered" evidence="15">
    <location>
        <begin position="1"/>
        <end position="43"/>
    </location>
</feature>
<dbReference type="Gene3D" id="2.40.180.10">
    <property type="entry name" value="Catalase core domain"/>
    <property type="match status" value="1"/>
</dbReference>
<dbReference type="PRINTS" id="PR00067">
    <property type="entry name" value="CATALASE"/>
</dbReference>
<dbReference type="PIRSF" id="PIRSF038927">
    <property type="entry name" value="Catalase_clade2"/>
    <property type="match status" value="1"/>
</dbReference>
<dbReference type="Pfam" id="PF06628">
    <property type="entry name" value="Catalase-rel"/>
    <property type="match status" value="1"/>
</dbReference>
<dbReference type="SUPFAM" id="SSF56634">
    <property type="entry name" value="Heme-dependent catalase-like"/>
    <property type="match status" value="1"/>
</dbReference>
<dbReference type="GO" id="GO:0006979">
    <property type="term" value="P:response to oxidative stress"/>
    <property type="evidence" value="ECO:0007669"/>
    <property type="project" value="InterPro"/>
</dbReference>
<dbReference type="PANTHER" id="PTHR42821">
    <property type="entry name" value="CATALASE"/>
    <property type="match status" value="1"/>
</dbReference>
<dbReference type="InterPro" id="IPR024708">
    <property type="entry name" value="Catalase_AS"/>
</dbReference>
<feature type="binding site" evidence="13">
    <location>
        <position position="385"/>
    </location>
    <ligand>
        <name>heme</name>
        <dbReference type="ChEBI" id="CHEBI:30413"/>
    </ligand>
</feature>
<dbReference type="InterPro" id="IPR002226">
    <property type="entry name" value="Catalase_haem_BS"/>
</dbReference>
<evidence type="ECO:0000256" key="10">
    <source>
        <dbReference type="PIRNR" id="PIRNR038927"/>
    </source>
</evidence>